<dbReference type="InterPro" id="IPR001128">
    <property type="entry name" value="Cyt_P450"/>
</dbReference>
<evidence type="ECO:0000256" key="8">
    <source>
        <dbReference type="ARBA" id="ARBA00023002"/>
    </source>
</evidence>
<keyword evidence="9 12" id="KW-0408">Iron</keyword>
<evidence type="ECO:0000256" key="3">
    <source>
        <dbReference type="ARBA" id="ARBA00010617"/>
    </source>
</evidence>
<dbReference type="PANTHER" id="PTHR24287">
    <property type="entry name" value="P450, PUTATIVE (EUROFUNG)-RELATED"/>
    <property type="match status" value="1"/>
</dbReference>
<dbReference type="InterPro" id="IPR047146">
    <property type="entry name" value="Cyt_P450_E_CYP52_fungi"/>
</dbReference>
<evidence type="ECO:0000256" key="2">
    <source>
        <dbReference type="ARBA" id="ARBA00004167"/>
    </source>
</evidence>
<evidence type="ECO:0000256" key="9">
    <source>
        <dbReference type="ARBA" id="ARBA00023004"/>
    </source>
</evidence>
<dbReference type="Pfam" id="PF00067">
    <property type="entry name" value="p450"/>
    <property type="match status" value="1"/>
</dbReference>
<keyword evidence="10 13" id="KW-0503">Monooxygenase</keyword>
<keyword evidence="4 12" id="KW-0349">Heme</keyword>
<dbReference type="GO" id="GO:0020037">
    <property type="term" value="F:heme binding"/>
    <property type="evidence" value="ECO:0007669"/>
    <property type="project" value="InterPro"/>
</dbReference>
<reference evidence="14" key="1">
    <citation type="submission" date="2023-06" db="EMBL/GenBank/DDBJ databases">
        <title>Conoideocrella luteorostrata (Hypocreales: Clavicipitaceae), a potential biocontrol fungus for elongate hemlock scale in United States Christmas tree production areas.</title>
        <authorList>
            <person name="Barrett H."/>
            <person name="Lovett B."/>
            <person name="Macias A.M."/>
            <person name="Stajich J.E."/>
            <person name="Kasson M.T."/>
        </authorList>
    </citation>
    <scope>NUCLEOTIDE SEQUENCE</scope>
    <source>
        <strain evidence="14">ARSEF 14590</strain>
    </source>
</reference>
<protein>
    <recommendedName>
        <fullName evidence="16">Cytochrome P450</fullName>
    </recommendedName>
</protein>
<evidence type="ECO:0000313" key="14">
    <source>
        <dbReference type="EMBL" id="KAK2616254.1"/>
    </source>
</evidence>
<dbReference type="Gene3D" id="1.10.630.10">
    <property type="entry name" value="Cytochrome P450"/>
    <property type="match status" value="1"/>
</dbReference>
<keyword evidence="6 12" id="KW-0479">Metal-binding</keyword>
<comment type="similarity">
    <text evidence="3 13">Belongs to the cytochrome P450 family.</text>
</comment>
<dbReference type="InterPro" id="IPR002401">
    <property type="entry name" value="Cyt_P450_E_grp-I"/>
</dbReference>
<keyword evidence="5" id="KW-0812">Transmembrane</keyword>
<evidence type="ECO:0000313" key="15">
    <source>
        <dbReference type="Proteomes" id="UP001251528"/>
    </source>
</evidence>
<dbReference type="PRINTS" id="PR00463">
    <property type="entry name" value="EP450I"/>
</dbReference>
<comment type="cofactor">
    <cofactor evidence="1 12">
        <name>heme</name>
        <dbReference type="ChEBI" id="CHEBI:30413"/>
    </cofactor>
</comment>
<keyword evidence="11" id="KW-0472">Membrane</keyword>
<dbReference type="AlphaFoldDB" id="A0AAJ0CY75"/>
<evidence type="ECO:0000256" key="5">
    <source>
        <dbReference type="ARBA" id="ARBA00022692"/>
    </source>
</evidence>
<evidence type="ECO:0000256" key="10">
    <source>
        <dbReference type="ARBA" id="ARBA00023033"/>
    </source>
</evidence>
<comment type="subcellular location">
    <subcellularLocation>
        <location evidence="2">Membrane</location>
        <topology evidence="2">Single-pass membrane protein</topology>
    </subcellularLocation>
</comment>
<dbReference type="CDD" id="cd11063">
    <property type="entry name" value="CYP52"/>
    <property type="match status" value="1"/>
</dbReference>
<dbReference type="GO" id="GO:0016705">
    <property type="term" value="F:oxidoreductase activity, acting on paired donors, with incorporation or reduction of molecular oxygen"/>
    <property type="evidence" value="ECO:0007669"/>
    <property type="project" value="InterPro"/>
</dbReference>
<gene>
    <name evidence="14" type="ORF">QQS21_000889</name>
</gene>
<evidence type="ECO:0008006" key="16">
    <source>
        <dbReference type="Google" id="ProtNLM"/>
    </source>
</evidence>
<dbReference type="EMBL" id="JASWJB010000008">
    <property type="protein sequence ID" value="KAK2616254.1"/>
    <property type="molecule type" value="Genomic_DNA"/>
</dbReference>
<dbReference type="GO" id="GO:0016020">
    <property type="term" value="C:membrane"/>
    <property type="evidence" value="ECO:0007669"/>
    <property type="project" value="UniProtKB-SubCell"/>
</dbReference>
<dbReference type="GO" id="GO:0005506">
    <property type="term" value="F:iron ion binding"/>
    <property type="evidence" value="ECO:0007669"/>
    <property type="project" value="InterPro"/>
</dbReference>
<name>A0AAJ0CY75_9HYPO</name>
<organism evidence="14 15">
    <name type="scientific">Conoideocrella luteorostrata</name>
    <dbReference type="NCBI Taxonomy" id="1105319"/>
    <lineage>
        <taxon>Eukaryota</taxon>
        <taxon>Fungi</taxon>
        <taxon>Dikarya</taxon>
        <taxon>Ascomycota</taxon>
        <taxon>Pezizomycotina</taxon>
        <taxon>Sordariomycetes</taxon>
        <taxon>Hypocreomycetidae</taxon>
        <taxon>Hypocreales</taxon>
        <taxon>Clavicipitaceae</taxon>
        <taxon>Conoideocrella</taxon>
    </lineage>
</organism>
<dbReference type="SUPFAM" id="SSF48264">
    <property type="entry name" value="Cytochrome P450"/>
    <property type="match status" value="1"/>
</dbReference>
<evidence type="ECO:0000256" key="6">
    <source>
        <dbReference type="ARBA" id="ARBA00022723"/>
    </source>
</evidence>
<dbReference type="InterPro" id="IPR036396">
    <property type="entry name" value="Cyt_P450_sf"/>
</dbReference>
<feature type="binding site" description="axial binding residue" evidence="12">
    <location>
        <position position="462"/>
    </location>
    <ligand>
        <name>heme</name>
        <dbReference type="ChEBI" id="CHEBI:30413"/>
    </ligand>
    <ligandPart>
        <name>Fe</name>
        <dbReference type="ChEBI" id="CHEBI:18248"/>
    </ligandPart>
</feature>
<dbReference type="Proteomes" id="UP001251528">
    <property type="component" value="Unassembled WGS sequence"/>
</dbReference>
<keyword evidence="15" id="KW-1185">Reference proteome</keyword>
<comment type="caution">
    <text evidence="14">The sequence shown here is derived from an EMBL/GenBank/DDBJ whole genome shotgun (WGS) entry which is preliminary data.</text>
</comment>
<evidence type="ECO:0000256" key="7">
    <source>
        <dbReference type="ARBA" id="ARBA00022989"/>
    </source>
</evidence>
<evidence type="ECO:0000256" key="13">
    <source>
        <dbReference type="RuleBase" id="RU000461"/>
    </source>
</evidence>
<dbReference type="PANTHER" id="PTHR24287:SF1">
    <property type="entry name" value="P450, PUTATIVE (EUROFUNG)-RELATED"/>
    <property type="match status" value="1"/>
</dbReference>
<dbReference type="GO" id="GO:0004497">
    <property type="term" value="F:monooxygenase activity"/>
    <property type="evidence" value="ECO:0007669"/>
    <property type="project" value="UniProtKB-KW"/>
</dbReference>
<dbReference type="PRINTS" id="PR00385">
    <property type="entry name" value="P450"/>
</dbReference>
<evidence type="ECO:0000256" key="11">
    <source>
        <dbReference type="ARBA" id="ARBA00023136"/>
    </source>
</evidence>
<accession>A0AAJ0CY75</accession>
<keyword evidence="8 13" id="KW-0560">Oxidoreductase</keyword>
<sequence>MPSYLLSSAVLIAVALVLRLAWQSISWQIRYRRAKAKHGCQPLRHAPQRDPFFALDHFVRLVRAAHSQSYLETFQKWFLEVGSTFGVNLMGDYVIFTNEPQNVQALLVTRFADFELGQRRRNNSWELLGVGVFNADGDDWAHGRALVRPNFTRKQVADLPLFERHIQKLFRVLPADGSAVDMQEMAFRFTMDAGTEVLLDESTNILLPGATDVARKFSWAFEKGIDSISQRIRLGRFAKLFYDPEYTRACHFVHDYIDVIAVKAAERAKQWHAEKGGTGQEADMQQSPENEERYTFLNALARTGAPSKQIRDQVLNTLVAARDTSACLMSAAIFEMARRPEYQARLREEIAQHLGSEPPTFESLKSLVFLSYFIKECLRMYPPIPLNQRVAKNDTTLPTGGGPDGTAPVFIGAGQMVVYQVYSMHRREDLWGDDAAEFRPERWETSRAKFEYLPFNAGPRICPGQKFALVETSYVLVRLLQEYKNIAPRDDGSPWREHLTLTCSVGQGVWVSLTK</sequence>
<evidence type="ECO:0000256" key="4">
    <source>
        <dbReference type="ARBA" id="ARBA00022617"/>
    </source>
</evidence>
<proteinExistence type="inferred from homology"/>
<dbReference type="PROSITE" id="PS00086">
    <property type="entry name" value="CYTOCHROME_P450"/>
    <property type="match status" value="1"/>
</dbReference>
<evidence type="ECO:0000256" key="1">
    <source>
        <dbReference type="ARBA" id="ARBA00001971"/>
    </source>
</evidence>
<dbReference type="InterPro" id="IPR017972">
    <property type="entry name" value="Cyt_P450_CS"/>
</dbReference>
<evidence type="ECO:0000256" key="12">
    <source>
        <dbReference type="PIRSR" id="PIRSR602401-1"/>
    </source>
</evidence>
<keyword evidence="7" id="KW-1133">Transmembrane helix</keyword>